<feature type="disulfide bond" evidence="17">
    <location>
        <begin position="551"/>
        <end position="589"/>
    </location>
</feature>
<keyword evidence="6 16" id="KW-0479">Metal-binding</keyword>
<dbReference type="InterPro" id="IPR036383">
    <property type="entry name" value="TSP1_rpt_sf"/>
</dbReference>
<dbReference type="PROSITE" id="PS50900">
    <property type="entry name" value="PLAC"/>
    <property type="match status" value="1"/>
</dbReference>
<evidence type="ECO:0000256" key="10">
    <source>
        <dbReference type="ARBA" id="ARBA00022833"/>
    </source>
</evidence>
<name>A0A7N8XFF1_9TELE</name>
<evidence type="ECO:0000256" key="16">
    <source>
        <dbReference type="PIRSR" id="PIRSR613273-2"/>
    </source>
</evidence>
<feature type="disulfide bond" evidence="17">
    <location>
        <begin position="562"/>
        <end position="574"/>
    </location>
</feature>
<feature type="disulfide bond" evidence="17">
    <location>
        <begin position="363"/>
        <end position="444"/>
    </location>
</feature>
<keyword evidence="10 16" id="KW-0862">Zinc</keyword>
<evidence type="ECO:0000313" key="23">
    <source>
        <dbReference type="Proteomes" id="UP000261640"/>
    </source>
</evidence>
<dbReference type="SUPFAM" id="SSF55486">
    <property type="entry name" value="Metalloproteases ('zincins'), catalytic domain"/>
    <property type="match status" value="1"/>
</dbReference>
<feature type="binding site" evidence="16 18">
    <location>
        <position position="389"/>
    </location>
    <ligand>
        <name>Zn(2+)</name>
        <dbReference type="ChEBI" id="CHEBI:29105"/>
        <note>catalytic</note>
    </ligand>
</feature>
<comment type="caution">
    <text evidence="18">Lacks conserved residue(s) required for the propagation of feature annotation.</text>
</comment>
<dbReference type="GO" id="GO:0004222">
    <property type="term" value="F:metalloendopeptidase activity"/>
    <property type="evidence" value="ECO:0007669"/>
    <property type="project" value="InterPro"/>
</dbReference>
<dbReference type="InterPro" id="IPR010294">
    <property type="entry name" value="ADAMTS_spacer1"/>
</dbReference>
<dbReference type="PANTHER" id="PTHR13723:SF142">
    <property type="entry name" value="A DISINTEGRIN AND METALLOPROTEINASE WITH THROMBOSPONDIN MOTIFS 7"/>
    <property type="match status" value="1"/>
</dbReference>
<dbReference type="GeneTree" id="ENSGT00940000159819"/>
<keyword evidence="5" id="KW-0165">Cleavage on pair of basic residues</keyword>
<dbReference type="Proteomes" id="UP000261640">
    <property type="component" value="Unplaced"/>
</dbReference>
<dbReference type="Pfam" id="PF01421">
    <property type="entry name" value="Reprolysin"/>
    <property type="match status" value="1"/>
</dbReference>
<dbReference type="InterPro" id="IPR013273">
    <property type="entry name" value="ADAMTS/ADAMTS-like"/>
</dbReference>
<dbReference type="GO" id="GO:0046872">
    <property type="term" value="F:metal ion binding"/>
    <property type="evidence" value="ECO:0007669"/>
    <property type="project" value="UniProtKB-KW"/>
</dbReference>
<evidence type="ECO:0000256" key="13">
    <source>
        <dbReference type="ARBA" id="ARBA00023157"/>
    </source>
</evidence>
<evidence type="ECO:0000256" key="7">
    <source>
        <dbReference type="ARBA" id="ARBA00022729"/>
    </source>
</evidence>
<dbReference type="FunFam" id="2.20.100.10:FF:000005">
    <property type="entry name" value="ADAM metallopeptidase with thrombospondin type 1 motif 9"/>
    <property type="match status" value="3"/>
</dbReference>
<dbReference type="Pfam" id="PF17771">
    <property type="entry name" value="ADAMTS_CR_2"/>
    <property type="match status" value="1"/>
</dbReference>
<keyword evidence="23" id="KW-1185">Reference proteome</keyword>
<dbReference type="InterPro" id="IPR024079">
    <property type="entry name" value="MetalloPept_cat_dom_sf"/>
</dbReference>
<evidence type="ECO:0000256" key="14">
    <source>
        <dbReference type="ARBA" id="ARBA00023180"/>
    </source>
</evidence>
<keyword evidence="11" id="KW-0482">Metalloprotease</keyword>
<evidence type="ECO:0000313" key="22">
    <source>
        <dbReference type="Ensembl" id="ENSMAMP00000050195.1"/>
    </source>
</evidence>
<dbReference type="GO" id="GO:0006508">
    <property type="term" value="P:proteolysis"/>
    <property type="evidence" value="ECO:0007669"/>
    <property type="project" value="UniProtKB-KW"/>
</dbReference>
<keyword evidence="9" id="KW-0378">Hydrolase</keyword>
<evidence type="ECO:0000256" key="11">
    <source>
        <dbReference type="ARBA" id="ARBA00023049"/>
    </source>
</evidence>
<dbReference type="Pfam" id="PF00090">
    <property type="entry name" value="TSP_1"/>
    <property type="match status" value="1"/>
</dbReference>
<evidence type="ECO:0000256" key="18">
    <source>
        <dbReference type="PROSITE-ProRule" id="PRU00276"/>
    </source>
</evidence>
<dbReference type="Gene3D" id="2.20.100.10">
    <property type="entry name" value="Thrombospondin type-1 (TSP1) repeat"/>
    <property type="match status" value="7"/>
</dbReference>
<feature type="binding site" evidence="16">
    <location>
        <position position="447"/>
    </location>
    <ligand>
        <name>Ca(2+)</name>
        <dbReference type="ChEBI" id="CHEBI:29108"/>
        <label>2</label>
    </ligand>
</feature>
<feature type="binding site" evidence="16">
    <location>
        <position position="326"/>
    </location>
    <ligand>
        <name>Ca(2+)</name>
        <dbReference type="ChEBI" id="CHEBI:29108"/>
        <label>2</label>
    </ligand>
</feature>
<dbReference type="Gene3D" id="2.60.120.830">
    <property type="match status" value="1"/>
</dbReference>
<dbReference type="InterPro" id="IPR010909">
    <property type="entry name" value="PLAC"/>
</dbReference>
<keyword evidence="3" id="KW-0272">Extracellular matrix</keyword>
<dbReference type="InterPro" id="IPR001590">
    <property type="entry name" value="Peptidase_M12B"/>
</dbReference>
<dbReference type="SMART" id="SM00608">
    <property type="entry name" value="ACR"/>
    <property type="match status" value="1"/>
</dbReference>
<protein>
    <submittedName>
        <fullName evidence="22">A disintegrin and metalloproteinase with thrombospondin motifs 7-like</fullName>
    </submittedName>
</protein>
<feature type="disulfide bond" evidence="17">
    <location>
        <begin position="402"/>
        <end position="428"/>
    </location>
</feature>
<keyword evidence="2" id="KW-0964">Secreted</keyword>
<evidence type="ECO:0000256" key="19">
    <source>
        <dbReference type="SAM" id="MobiDB-lite"/>
    </source>
</evidence>
<evidence type="ECO:0000256" key="5">
    <source>
        <dbReference type="ARBA" id="ARBA00022685"/>
    </source>
</evidence>
<keyword evidence="13 17" id="KW-1015">Disulfide bond</keyword>
<dbReference type="PROSITE" id="PS50092">
    <property type="entry name" value="TSP1"/>
    <property type="match status" value="7"/>
</dbReference>
<feature type="binding site" evidence="16">
    <location>
        <position position="333"/>
    </location>
    <ligand>
        <name>Ca(2+)</name>
        <dbReference type="ChEBI" id="CHEBI:29108"/>
        <label>1</label>
    </ligand>
</feature>
<keyword evidence="16" id="KW-0106">Calcium</keyword>
<feature type="region of interest" description="Disordered" evidence="19">
    <location>
        <begin position="1265"/>
        <end position="1297"/>
    </location>
</feature>
<dbReference type="Pfam" id="PF01562">
    <property type="entry name" value="Pep_M12B_propep"/>
    <property type="match status" value="1"/>
</dbReference>
<feature type="disulfide bond" evidence="17">
    <location>
        <begin position="482"/>
        <end position="500"/>
    </location>
</feature>
<evidence type="ECO:0000256" key="12">
    <source>
        <dbReference type="ARBA" id="ARBA00023145"/>
    </source>
</evidence>
<comment type="subcellular location">
    <subcellularLocation>
        <location evidence="1">Secreted</location>
        <location evidence="1">Extracellular space</location>
        <location evidence="1">Extracellular matrix</location>
    </subcellularLocation>
</comment>
<dbReference type="Gene3D" id="3.40.1620.60">
    <property type="match status" value="1"/>
</dbReference>
<dbReference type="InterPro" id="IPR041645">
    <property type="entry name" value="ADAMTS_CR_2"/>
</dbReference>
<evidence type="ECO:0000256" key="17">
    <source>
        <dbReference type="PIRSR" id="PIRSR613273-3"/>
    </source>
</evidence>
<dbReference type="GO" id="GO:0031012">
    <property type="term" value="C:extracellular matrix"/>
    <property type="evidence" value="ECO:0007669"/>
    <property type="project" value="TreeGrafter"/>
</dbReference>
<feature type="binding site" evidence="16 18">
    <location>
        <position position="385"/>
    </location>
    <ligand>
        <name>Zn(2+)</name>
        <dbReference type="ChEBI" id="CHEBI:29105"/>
        <note>catalytic</note>
    </ligand>
</feature>
<evidence type="ECO:0000259" key="21">
    <source>
        <dbReference type="PROSITE" id="PS50900"/>
    </source>
</evidence>
<dbReference type="Ensembl" id="ENSMAMT00000056618.1">
    <property type="protein sequence ID" value="ENSMAMP00000050195.1"/>
    <property type="gene ID" value="ENSMAMG00000013295.2"/>
</dbReference>
<comment type="cofactor">
    <cofactor evidence="16">
        <name>Zn(2+)</name>
        <dbReference type="ChEBI" id="CHEBI:29105"/>
    </cofactor>
    <text evidence="16">Binds 1 zinc ion per subunit.</text>
</comment>
<keyword evidence="12" id="KW-0865">Zymogen</keyword>
<dbReference type="FunFam" id="2.60.120.830:FF:000001">
    <property type="entry name" value="A disintegrin and metalloproteinase with thrombospondin motifs 1"/>
    <property type="match status" value="1"/>
</dbReference>
<keyword evidence="7" id="KW-0732">Signal</keyword>
<feature type="binding site" evidence="16">
    <location>
        <position position="447"/>
    </location>
    <ligand>
        <name>Ca(2+)</name>
        <dbReference type="ChEBI" id="CHEBI:29108"/>
        <label>1</label>
    </ligand>
</feature>
<dbReference type="FunFam" id="2.20.100.10:FF:000006">
    <property type="entry name" value="A disintegrin and metalloproteinase with thrombospondin motifs 1"/>
    <property type="match status" value="1"/>
</dbReference>
<feature type="binding site" evidence="16">
    <location>
        <position position="326"/>
    </location>
    <ligand>
        <name>Ca(2+)</name>
        <dbReference type="ChEBI" id="CHEBI:29108"/>
        <label>1</label>
    </ligand>
</feature>
<feature type="disulfide bond" evidence="17">
    <location>
        <begin position="513"/>
        <end position="524"/>
    </location>
</feature>
<feature type="domain" description="Peptidase M12B" evidence="20">
    <location>
        <begin position="239"/>
        <end position="449"/>
    </location>
</feature>
<reference evidence="22" key="2">
    <citation type="submission" date="2025-09" db="UniProtKB">
        <authorList>
            <consortium name="Ensembl"/>
        </authorList>
    </citation>
    <scope>IDENTIFICATION</scope>
</reference>
<dbReference type="Gene3D" id="3.40.390.10">
    <property type="entry name" value="Collagenase (Catalytic Domain)"/>
    <property type="match status" value="1"/>
</dbReference>
<feature type="disulfide bond" evidence="17">
    <location>
        <begin position="315"/>
        <end position="369"/>
    </location>
</feature>
<sequence length="1576" mass="175968">IHVLFTVALRRKNFLTPPSMLFLQDLPPYEVVHPTRVDAKGRFLSNFLSHHARRKQRREASEQPTDLDRVFYQLWLGSHSLHFNLTLNPYLLAPGFLTETRYGGIEGVQIRPPGSSQCHFLGEVWDERTVKGNAAISTCEGLTGLFKFSDEEFFIQPLEKSSDETSAPQAHAIYKRHVSPPSWSPVIQPISGKQAVNGTCGVKSSHRGYEVDERRRERWEQRQRRRSRKIRRRSVSKEKWVETLVVADPKMVEYHGSKAVESYVLAVMNIVSGLFQHPSIGNAINIVVVRLILLEQDEDDLKITHHADNSLNSFCKWQKKLNMKGDEHPLHHDVAVLLTRKDICAAVNMPCETLGLSHVAGMCQPHRSCSINEDTGLPLAFTVAHELGHNFGIQHDGSGNDCEPIGKQPFVMSPQLLYATSQPRWSRCSRQHITRFLDRGWGWCLDDAPVKEKLSLNPVLPGVLYSAAHQCRLQYGSGSLLCDDMENVCSTLWCTVGTTCHSKLDGAVDGTSCGEGRWCFSGECVAVGYQPKSINGGWASWSEWSACSRTCGAGVQSAQRECDNPVPKYRGKYCLGERQRYRICNTTPCPRDLPMFRDVQCSHFNTMPYKGKLYKWEVVINTVNPCELHCRPLNEHFSEKLRDAVIDGTPCFEGNKSRDMCINGICKSVGCDYVIDSSAVEDQCGVCRGNGSTCMTVRRTFEKREGLGYVDIGLIPEGAWHIRIEEVAEAGNFLALQSDNLKYFLNGGWTIQWNGDYKAAGTVFTYVRTGHLETLMSPGPTMEPLWIQLLFQETNPGVWFEYTISRNVSDNNTIDESVFFWKYGSWTECSVTCGTGFQKQIIHCVEKTTGIVEESFCDPLTRPDDSQTSCNKDPCPAIWSVGEWGKCSASCGSSGLTQRTVLCIRAASVEEQKVLQPSECEHIPKPETLSSCSTHIPCPADWTTGSWSKCSLTCGSGARHRNVTCSRNTGVDCDPQKKPPAVTTCHIQDCPKVVDNFGDGDWSGSGWPIREVLNEISSIPEAKLPPKYSSAGVQLKNHNNLNNIVKADFHYHNNIENTDHNNVQIDDFYYDYNFINFHEDLSDGLEKTHNINLNSVKNNESTATKESVRMNSENMDDIFSEDYLLPVSTTHSPSLFTTQHSHSRDSRWWPEGISTMPGQVFSTKEPPHGSDGAENNYDHFSEEENPFEDVTVISKHDASDVSTSLTGTEIIPHTAVERDTQASPVDFLPTAMEQMPTRPGRTGIDVTSFNGADFDYNEIVIPPMERSSSKSDPFTTDSAAIPQHSTGPVKHMESPTPTVPISSTYPPFLWPFPVPTSAPTSCSTSCGLGAVWRTSVCSTGSDSDCDPVKRPAPAQQCYLRPCSTWKVGEWSKCSKNCDSGIKSREAQCFDMRDQRPLRPFHCRAMSSRPQTQIPCNLQPCLTWYTSSWGQCSEVCGGGEQQRIVTCPEEDQCDRDLQPSSIQACNTQPCVQWLTGSWGECSASCGGGVQRRLIKCVNTKAEVDEEVDQAQCHHEPQPESTQKCNLQECESTASGTVCLHDRRASHMCQTLRWLGRCHLPNVRAQCCKTCSQGNYCT</sequence>
<keyword evidence="14" id="KW-0325">Glycoprotein</keyword>
<organism evidence="22 23">
    <name type="scientific">Mastacembelus armatus</name>
    <name type="common">zig-zag eel</name>
    <dbReference type="NCBI Taxonomy" id="205130"/>
    <lineage>
        <taxon>Eukaryota</taxon>
        <taxon>Metazoa</taxon>
        <taxon>Chordata</taxon>
        <taxon>Craniata</taxon>
        <taxon>Vertebrata</taxon>
        <taxon>Euteleostomi</taxon>
        <taxon>Actinopterygii</taxon>
        <taxon>Neopterygii</taxon>
        <taxon>Teleostei</taxon>
        <taxon>Neoteleostei</taxon>
        <taxon>Acanthomorphata</taxon>
        <taxon>Anabantaria</taxon>
        <taxon>Synbranchiformes</taxon>
        <taxon>Mastacembelidae</taxon>
        <taxon>Mastacembelus</taxon>
    </lineage>
</organism>
<feature type="active site" evidence="15 18">
    <location>
        <position position="386"/>
    </location>
</feature>
<proteinExistence type="predicted"/>
<evidence type="ECO:0000256" key="3">
    <source>
        <dbReference type="ARBA" id="ARBA00022530"/>
    </source>
</evidence>
<feature type="domain" description="PLAC" evidence="21">
    <location>
        <begin position="1533"/>
        <end position="1573"/>
    </location>
</feature>
<dbReference type="Pfam" id="PF19236">
    <property type="entry name" value="ADAMTS_CR_3"/>
    <property type="match status" value="1"/>
</dbReference>
<evidence type="ECO:0000256" key="6">
    <source>
        <dbReference type="ARBA" id="ARBA00022723"/>
    </source>
</evidence>
<evidence type="ECO:0000256" key="2">
    <source>
        <dbReference type="ARBA" id="ARBA00022525"/>
    </source>
</evidence>
<dbReference type="Pfam" id="PF05986">
    <property type="entry name" value="ADAMTS_spacer1"/>
    <property type="match status" value="1"/>
</dbReference>
<keyword evidence="4" id="KW-0645">Protease</keyword>
<dbReference type="Pfam" id="PF19030">
    <property type="entry name" value="TSP1_ADAMTS"/>
    <property type="match status" value="6"/>
</dbReference>
<evidence type="ECO:0000256" key="4">
    <source>
        <dbReference type="ARBA" id="ARBA00022670"/>
    </source>
</evidence>
<dbReference type="InterPro" id="IPR002870">
    <property type="entry name" value="Peptidase_M12B_N"/>
</dbReference>
<dbReference type="InterPro" id="IPR006586">
    <property type="entry name" value="ADAM_Cys-rich"/>
</dbReference>
<evidence type="ECO:0000256" key="9">
    <source>
        <dbReference type="ARBA" id="ARBA00022801"/>
    </source>
</evidence>
<evidence type="ECO:0000256" key="1">
    <source>
        <dbReference type="ARBA" id="ARBA00004498"/>
    </source>
</evidence>
<feature type="disulfide bond" evidence="17">
    <location>
        <begin position="547"/>
        <end position="584"/>
    </location>
</feature>
<accession>A0A7N8XFF1</accession>
<feature type="binding site" evidence="16 18">
    <location>
        <position position="395"/>
    </location>
    <ligand>
        <name>Zn(2+)</name>
        <dbReference type="ChEBI" id="CHEBI:29105"/>
        <note>catalytic</note>
    </ligand>
</feature>
<dbReference type="InterPro" id="IPR050439">
    <property type="entry name" value="ADAMTS_ADAMTS-like"/>
</dbReference>
<dbReference type="FunFam" id="3.40.390.10:FF:000001">
    <property type="entry name" value="A disintegrin and metalloproteinase with thrombospondin motifs 1"/>
    <property type="match status" value="1"/>
</dbReference>
<feature type="binding site" evidence="16">
    <location>
        <position position="444"/>
    </location>
    <ligand>
        <name>Ca(2+)</name>
        <dbReference type="ChEBI" id="CHEBI:29108"/>
        <label>1</label>
    </ligand>
</feature>
<dbReference type="InterPro" id="IPR045371">
    <property type="entry name" value="ADAMTS_CR_3"/>
</dbReference>
<reference evidence="22" key="1">
    <citation type="submission" date="2025-08" db="UniProtKB">
        <authorList>
            <consortium name="Ensembl"/>
        </authorList>
    </citation>
    <scope>IDENTIFICATION</scope>
</reference>
<evidence type="ECO:0000259" key="20">
    <source>
        <dbReference type="PROSITE" id="PS50215"/>
    </source>
</evidence>
<evidence type="ECO:0000256" key="8">
    <source>
        <dbReference type="ARBA" id="ARBA00022737"/>
    </source>
</evidence>
<dbReference type="GO" id="GO:0030198">
    <property type="term" value="P:extracellular matrix organization"/>
    <property type="evidence" value="ECO:0007669"/>
    <property type="project" value="InterPro"/>
</dbReference>
<dbReference type="PANTHER" id="PTHR13723">
    <property type="entry name" value="ADAMTS A DISINTEGRIN AND METALLOPROTEASE WITH THROMBOSPONDIN MOTIFS PROTEASE"/>
    <property type="match status" value="1"/>
</dbReference>
<feature type="disulfide bond" evidence="17">
    <location>
        <begin position="489"/>
        <end position="519"/>
    </location>
</feature>
<feature type="disulfide bond" evidence="17">
    <location>
        <begin position="471"/>
        <end position="494"/>
    </location>
</feature>
<feature type="binding site" evidence="16">
    <location>
        <position position="242"/>
    </location>
    <ligand>
        <name>Ca(2+)</name>
        <dbReference type="ChEBI" id="CHEBI:29108"/>
        <label>1</label>
    </ligand>
</feature>
<dbReference type="SMART" id="SM00209">
    <property type="entry name" value="TSP1"/>
    <property type="match status" value="8"/>
</dbReference>
<dbReference type="InterPro" id="IPR000884">
    <property type="entry name" value="TSP1_rpt"/>
</dbReference>
<feature type="disulfide bond" evidence="17">
    <location>
        <begin position="344"/>
        <end position="351"/>
    </location>
</feature>
<dbReference type="CDD" id="cd04273">
    <property type="entry name" value="ZnMc_ADAMTS_like"/>
    <property type="match status" value="1"/>
</dbReference>
<evidence type="ECO:0000256" key="15">
    <source>
        <dbReference type="PIRSR" id="PIRSR613273-1"/>
    </source>
</evidence>
<dbReference type="SUPFAM" id="SSF82895">
    <property type="entry name" value="TSP-1 type 1 repeat"/>
    <property type="match status" value="7"/>
</dbReference>
<dbReference type="PRINTS" id="PR01857">
    <property type="entry name" value="ADAMTSFAMILY"/>
</dbReference>
<feature type="compositionally biased region" description="Polar residues" evidence="19">
    <location>
        <begin position="1270"/>
        <end position="1286"/>
    </location>
</feature>
<feature type="binding site" evidence="16">
    <location>
        <position position="242"/>
    </location>
    <ligand>
        <name>Ca(2+)</name>
        <dbReference type="ChEBI" id="CHEBI:29108"/>
        <label>2</label>
    </ligand>
</feature>
<keyword evidence="8" id="KW-0677">Repeat</keyword>
<dbReference type="PROSITE" id="PS50215">
    <property type="entry name" value="ADAM_MEPRO"/>
    <property type="match status" value="1"/>
</dbReference>